<protein>
    <recommendedName>
        <fullName evidence="3">Secreted protein</fullName>
    </recommendedName>
</protein>
<gene>
    <name evidence="1" type="ORF">CSSPJE1EN2_LOCUS17547</name>
</gene>
<evidence type="ECO:0000313" key="2">
    <source>
        <dbReference type="Proteomes" id="UP001497522"/>
    </source>
</evidence>
<evidence type="ECO:0008006" key="3">
    <source>
        <dbReference type="Google" id="ProtNLM"/>
    </source>
</evidence>
<sequence length="80" mass="8501">MASPSFSSSFLCCGTVAASLHGAERLQRCSKLQAPELAAALQQAPKLRSYSSFASRSRVAVELQRGSTLRRCNVAPRCGA</sequence>
<organism evidence="1 2">
    <name type="scientific">Sphagnum jensenii</name>
    <dbReference type="NCBI Taxonomy" id="128206"/>
    <lineage>
        <taxon>Eukaryota</taxon>
        <taxon>Viridiplantae</taxon>
        <taxon>Streptophyta</taxon>
        <taxon>Embryophyta</taxon>
        <taxon>Bryophyta</taxon>
        <taxon>Sphagnophytina</taxon>
        <taxon>Sphagnopsida</taxon>
        <taxon>Sphagnales</taxon>
        <taxon>Sphagnaceae</taxon>
        <taxon>Sphagnum</taxon>
    </lineage>
</organism>
<proteinExistence type="predicted"/>
<keyword evidence="2" id="KW-1185">Reference proteome</keyword>
<reference evidence="1" key="1">
    <citation type="submission" date="2024-03" db="EMBL/GenBank/DDBJ databases">
        <authorList>
            <consortium name="ELIXIR-Norway"/>
            <consortium name="Elixir Norway"/>
        </authorList>
    </citation>
    <scope>NUCLEOTIDE SEQUENCE</scope>
</reference>
<accession>A0ABP1BI79</accession>
<dbReference type="EMBL" id="OZ023705">
    <property type="protein sequence ID" value="CAK9875298.1"/>
    <property type="molecule type" value="Genomic_DNA"/>
</dbReference>
<name>A0ABP1BI79_9BRYO</name>
<dbReference type="Proteomes" id="UP001497522">
    <property type="component" value="Chromosome 4"/>
</dbReference>
<evidence type="ECO:0000313" key="1">
    <source>
        <dbReference type="EMBL" id="CAK9875298.1"/>
    </source>
</evidence>